<feature type="compositionally biased region" description="Polar residues" evidence="2">
    <location>
        <begin position="872"/>
        <end position="890"/>
    </location>
</feature>
<feature type="region of interest" description="Disordered" evidence="2">
    <location>
        <begin position="1"/>
        <end position="22"/>
    </location>
</feature>
<keyword evidence="5" id="KW-1185">Reference proteome</keyword>
<keyword evidence="1" id="KW-0156">Chromatin regulator</keyword>
<dbReference type="InterPro" id="IPR046341">
    <property type="entry name" value="SET_dom_sf"/>
</dbReference>
<feature type="compositionally biased region" description="Polar residues" evidence="2">
    <location>
        <begin position="928"/>
        <end position="968"/>
    </location>
</feature>
<proteinExistence type="predicted"/>
<evidence type="ECO:0000256" key="2">
    <source>
        <dbReference type="SAM" id="MobiDB-lite"/>
    </source>
</evidence>
<protein>
    <recommendedName>
        <fullName evidence="3">SET domain-containing protein</fullName>
    </recommendedName>
</protein>
<dbReference type="PROSITE" id="PS50280">
    <property type="entry name" value="SET"/>
    <property type="match status" value="1"/>
</dbReference>
<feature type="region of interest" description="Disordered" evidence="2">
    <location>
        <begin position="753"/>
        <end position="1010"/>
    </location>
</feature>
<feature type="compositionally biased region" description="Polar residues" evidence="2">
    <location>
        <begin position="598"/>
        <end position="608"/>
    </location>
</feature>
<sequence length="1010" mass="109278">MTDISSFRTHADPQLSSVAPFGGPSPFAFSNGSPALDGTIDEEESSTIKCICGFPDDDGNTVLCETCDTWQHIVCYYESPQHVPDIHECADCSPRPVDAKRAAEQQRQLRELHNIGERKGKPKSSTKGHKKRVKDAPGAVQTNGWAVHANNDIHYGTERKSGSPRDQPPPAKRPKTGHKPSGSVGIISQTPTVPPSSRKRAGSAMYNGQSPVKSPTTPGSNGYTEDFSPEFIRLCRQPEPALIDSNSYTDIGVANEISTWLDDADALAKATNGMEPAQIFHRVEGSIADLESIAPVITKRVVENTPLWHCLTVETTIPDGAYIGELKGLIGRKADYFQNPYNRWDLLQHPEPFVFFPPHLPIYIDTRREGTMLRYARRSCKPNMLMKILVTENREGGSHFCFVASEEIQPGDELTIGWEISPEIRQLLSNSVTNGDIRKEGFKKVEPLLHWVACVLANFGMCACDPSSGGGCLLERARRPNSHSESSIQSKAIKSKKSKKTQISPLSTGCATNSRAGSEAFNRDGQDEDHVDSRSTSGSSRSKPGSRDITPMTHFSVDGGLDVRMSDREKRKIEQQERFFEQLEHNEQHGAKRRKRNSAGSTLNTPGIMTSKRLGHPESSPSIMSAALKLRGSEAVISRKIINTNSHRATGALGRTNCHVSNQSPRPRLEYVDKSTQTEPKDASSTSLPIRTKPPKPPLSFKRKLVIEAREERLLREQKRSVKTEVQSPALQDVAESKPWNASESAYKDISTMATAECQADSSAALSPDQPAPEKDVEMKEADDPAISIPTISSPKPTRSPSAPPAENPSQASHPPIQPPPPPWPPSSTSPTLTTPQPAQKPVGLFVQLPPTPDFSTKPPSTPSGMGTPGSVNSAITSGSIAHSPTTLNPNPALFSPSVTSAVNSGPARKKLSLSDYTSRRAKKNTETHSVTLPNSTSAISPHAQSVLTATGQDSYASNNTHSSNSPPEASPPTKAADTQSIARESSPAPASTNEEAKPHPPPPVFPAPG</sequence>
<gene>
    <name evidence="4" type="ORF">AOQ84DRAFT_372075</name>
</gene>
<feature type="compositionally biased region" description="Low complexity" evidence="2">
    <location>
        <begin position="829"/>
        <end position="840"/>
    </location>
</feature>
<dbReference type="GO" id="GO:0070210">
    <property type="term" value="C:Rpd3L-Expanded complex"/>
    <property type="evidence" value="ECO:0007669"/>
    <property type="project" value="TreeGrafter"/>
</dbReference>
<accession>A0A8E2JY99</accession>
<dbReference type="InterPro" id="IPR001214">
    <property type="entry name" value="SET_dom"/>
</dbReference>
<dbReference type="GO" id="GO:0006325">
    <property type="term" value="P:chromatin organization"/>
    <property type="evidence" value="ECO:0007669"/>
    <property type="project" value="UniProtKB-KW"/>
</dbReference>
<feature type="compositionally biased region" description="Basic and acidic residues" evidence="2">
    <location>
        <begin position="110"/>
        <end position="119"/>
    </location>
</feature>
<dbReference type="Pfam" id="PF00856">
    <property type="entry name" value="SET"/>
    <property type="match status" value="1"/>
</dbReference>
<feature type="region of interest" description="Disordered" evidence="2">
    <location>
        <begin position="718"/>
        <end position="741"/>
    </location>
</feature>
<feature type="compositionally biased region" description="Low complexity" evidence="2">
    <location>
        <begin position="534"/>
        <end position="543"/>
    </location>
</feature>
<feature type="compositionally biased region" description="Polar residues" evidence="2">
    <location>
        <begin position="977"/>
        <end position="994"/>
    </location>
</feature>
<evidence type="ECO:0000313" key="4">
    <source>
        <dbReference type="EMBL" id="OCL13562.1"/>
    </source>
</evidence>
<dbReference type="SUPFAM" id="SSF82199">
    <property type="entry name" value="SET domain"/>
    <property type="match status" value="1"/>
</dbReference>
<dbReference type="Proteomes" id="UP000250140">
    <property type="component" value="Unassembled WGS sequence"/>
</dbReference>
<feature type="compositionally biased region" description="Polar residues" evidence="2">
    <location>
        <begin position="206"/>
        <end position="223"/>
    </location>
</feature>
<feature type="compositionally biased region" description="Basic residues" evidence="2">
    <location>
        <begin position="120"/>
        <end position="133"/>
    </location>
</feature>
<feature type="compositionally biased region" description="Basic and acidic residues" evidence="2">
    <location>
        <begin position="772"/>
        <end position="783"/>
    </location>
</feature>
<feature type="compositionally biased region" description="Polar residues" evidence="2">
    <location>
        <begin position="790"/>
        <end position="801"/>
    </location>
</feature>
<dbReference type="PANTHER" id="PTHR46462">
    <property type="entry name" value="UPSET, ISOFORM A"/>
    <property type="match status" value="1"/>
</dbReference>
<feature type="region of interest" description="Disordered" evidence="2">
    <location>
        <begin position="583"/>
        <end position="620"/>
    </location>
</feature>
<name>A0A8E2JY99_9PEZI</name>
<feature type="region of interest" description="Disordered" evidence="2">
    <location>
        <begin position="110"/>
        <end position="225"/>
    </location>
</feature>
<evidence type="ECO:0000259" key="3">
    <source>
        <dbReference type="PROSITE" id="PS50280"/>
    </source>
</evidence>
<evidence type="ECO:0000256" key="1">
    <source>
        <dbReference type="ARBA" id="ARBA00022853"/>
    </source>
</evidence>
<organism evidence="4 5">
    <name type="scientific">Glonium stellatum</name>
    <dbReference type="NCBI Taxonomy" id="574774"/>
    <lineage>
        <taxon>Eukaryota</taxon>
        <taxon>Fungi</taxon>
        <taxon>Dikarya</taxon>
        <taxon>Ascomycota</taxon>
        <taxon>Pezizomycotina</taxon>
        <taxon>Dothideomycetes</taxon>
        <taxon>Pleosporomycetidae</taxon>
        <taxon>Gloniales</taxon>
        <taxon>Gloniaceae</taxon>
        <taxon>Glonium</taxon>
    </lineage>
</organism>
<dbReference type="GO" id="GO:0006355">
    <property type="term" value="P:regulation of DNA-templated transcription"/>
    <property type="evidence" value="ECO:0007669"/>
    <property type="project" value="TreeGrafter"/>
</dbReference>
<dbReference type="InterPro" id="IPR011011">
    <property type="entry name" value="Znf_FYVE_PHD"/>
</dbReference>
<dbReference type="PANTHER" id="PTHR46462:SF3">
    <property type="entry name" value="UPSET, ISOFORM A"/>
    <property type="match status" value="1"/>
</dbReference>
<reference evidence="4 5" key="1">
    <citation type="journal article" date="2016" name="Nat. Commun.">
        <title>Ectomycorrhizal ecology is imprinted in the genome of the dominant symbiotic fungus Cenococcum geophilum.</title>
        <authorList>
            <consortium name="DOE Joint Genome Institute"/>
            <person name="Peter M."/>
            <person name="Kohler A."/>
            <person name="Ohm R.A."/>
            <person name="Kuo A."/>
            <person name="Krutzmann J."/>
            <person name="Morin E."/>
            <person name="Arend M."/>
            <person name="Barry K.W."/>
            <person name="Binder M."/>
            <person name="Choi C."/>
            <person name="Clum A."/>
            <person name="Copeland A."/>
            <person name="Grisel N."/>
            <person name="Haridas S."/>
            <person name="Kipfer T."/>
            <person name="LaButti K."/>
            <person name="Lindquist E."/>
            <person name="Lipzen A."/>
            <person name="Maire R."/>
            <person name="Meier B."/>
            <person name="Mihaltcheva S."/>
            <person name="Molinier V."/>
            <person name="Murat C."/>
            <person name="Poggeler S."/>
            <person name="Quandt C.A."/>
            <person name="Sperisen C."/>
            <person name="Tritt A."/>
            <person name="Tisserant E."/>
            <person name="Crous P.W."/>
            <person name="Henrissat B."/>
            <person name="Nehls U."/>
            <person name="Egli S."/>
            <person name="Spatafora J.W."/>
            <person name="Grigoriev I.V."/>
            <person name="Martin F.M."/>
        </authorList>
    </citation>
    <scope>NUCLEOTIDE SEQUENCE [LARGE SCALE GENOMIC DNA]</scope>
    <source>
        <strain evidence="4 5">CBS 207.34</strain>
    </source>
</reference>
<feature type="compositionally biased region" description="Polar residues" evidence="2">
    <location>
        <begin position="674"/>
        <end position="689"/>
    </location>
</feature>
<feature type="compositionally biased region" description="Pro residues" evidence="2">
    <location>
        <begin position="816"/>
        <end position="828"/>
    </location>
</feature>
<feature type="compositionally biased region" description="Low complexity" evidence="2">
    <location>
        <begin position="856"/>
        <end position="871"/>
    </location>
</feature>
<dbReference type="InterPro" id="IPR013083">
    <property type="entry name" value="Znf_RING/FYVE/PHD"/>
</dbReference>
<feature type="compositionally biased region" description="Pro residues" evidence="2">
    <location>
        <begin position="1000"/>
        <end position="1010"/>
    </location>
</feature>
<evidence type="ECO:0000313" key="5">
    <source>
        <dbReference type="Proteomes" id="UP000250140"/>
    </source>
</evidence>
<dbReference type="GO" id="GO:0034967">
    <property type="term" value="C:Set3 complex"/>
    <property type="evidence" value="ECO:0007669"/>
    <property type="project" value="TreeGrafter"/>
</dbReference>
<dbReference type="SUPFAM" id="SSF57903">
    <property type="entry name" value="FYVE/PHD zinc finger"/>
    <property type="match status" value="1"/>
</dbReference>
<feature type="domain" description="SET" evidence="3">
    <location>
        <begin position="129"/>
        <end position="419"/>
    </location>
</feature>
<dbReference type="OrthoDB" id="1928087at2759"/>
<dbReference type="AlphaFoldDB" id="A0A8E2JY99"/>
<dbReference type="Gene3D" id="3.30.40.10">
    <property type="entry name" value="Zinc/RING finger domain, C3HC4 (zinc finger)"/>
    <property type="match status" value="1"/>
</dbReference>
<feature type="compositionally biased region" description="Polar residues" evidence="2">
    <location>
        <begin position="505"/>
        <end position="516"/>
    </location>
</feature>
<feature type="region of interest" description="Disordered" evidence="2">
    <location>
        <begin position="478"/>
        <end position="560"/>
    </location>
</feature>
<dbReference type="EMBL" id="KV748703">
    <property type="protein sequence ID" value="OCL13562.1"/>
    <property type="molecule type" value="Genomic_DNA"/>
</dbReference>
<dbReference type="Gene3D" id="2.170.270.10">
    <property type="entry name" value="SET domain"/>
    <property type="match status" value="1"/>
</dbReference>
<feature type="region of interest" description="Disordered" evidence="2">
    <location>
        <begin position="651"/>
        <end position="702"/>
    </location>
</feature>